<evidence type="ECO:0000313" key="5">
    <source>
        <dbReference type="Proteomes" id="UP000543598"/>
    </source>
</evidence>
<dbReference type="GO" id="GO:0016757">
    <property type="term" value="F:glycosyltransferase activity"/>
    <property type="evidence" value="ECO:0007669"/>
    <property type="project" value="UniProtKB-KW"/>
</dbReference>
<dbReference type="AlphaFoldDB" id="A0A7Y2Q1M6"/>
<dbReference type="RefSeq" id="WP_167038109.1">
    <property type="nucleotide sequence ID" value="NZ_BAAANA010000001.1"/>
</dbReference>
<evidence type="ECO:0000313" key="4">
    <source>
        <dbReference type="EMBL" id="NNH03838.1"/>
    </source>
</evidence>
<keyword evidence="5" id="KW-1185">Reference proteome</keyword>
<dbReference type="Gene3D" id="3.40.50.2000">
    <property type="entry name" value="Glycogen Phosphorylase B"/>
    <property type="match status" value="2"/>
</dbReference>
<dbReference type="PANTHER" id="PTHR12526:SF510">
    <property type="entry name" value="D-INOSITOL 3-PHOSPHATE GLYCOSYLTRANSFERASE"/>
    <property type="match status" value="1"/>
</dbReference>
<protein>
    <submittedName>
        <fullName evidence="4">Glycosyltransferase</fullName>
    </submittedName>
</protein>
<dbReference type="PANTHER" id="PTHR12526">
    <property type="entry name" value="GLYCOSYLTRANSFERASE"/>
    <property type="match status" value="1"/>
</dbReference>
<dbReference type="Pfam" id="PF00534">
    <property type="entry name" value="Glycos_transf_1"/>
    <property type="match status" value="1"/>
</dbReference>
<organism evidence="4 5">
    <name type="scientific">Microbacterium ulmi</name>
    <dbReference type="NCBI Taxonomy" id="179095"/>
    <lineage>
        <taxon>Bacteria</taxon>
        <taxon>Bacillati</taxon>
        <taxon>Actinomycetota</taxon>
        <taxon>Actinomycetes</taxon>
        <taxon>Micrococcales</taxon>
        <taxon>Microbacteriaceae</taxon>
        <taxon>Microbacterium</taxon>
    </lineage>
</organism>
<sequence length="397" mass="42717">MARPLRVLSLYEGFFAGGARILHTDVVAGLHAGGQRHSVLSIASEARRESTVQPMQDDPRYLRLARAGVEVRTLGRTAGGEPPEPWGFTDDELSIARDAVERADAILSLKEQPLGILLALRERGMMPDVPVAACLHRSDPTHSGPALGWLAAASETGLLTATISCAQTTSDAYTRAAGLSVQRWVVANGIDTESFRPGTVDEIATTKRELGIPDSAPVVVFAARFDAMKNPGLFLRAVACHSRRRPETRYVLCGAGMTWENERFRALVQESDVPPGTQLRALGIRHDMPSIYRVADIVALTSAFGEASPLCLLEGAACGATPVTTNVGDSARQVEGIGAVTSHDPDEIAATWEHVLAHRAAYRDAAFAARPRLGRDRMIDEYRDALDALLQVERAAA</sequence>
<evidence type="ECO:0000256" key="2">
    <source>
        <dbReference type="ARBA" id="ARBA00022679"/>
    </source>
</evidence>
<dbReference type="Proteomes" id="UP000543598">
    <property type="component" value="Unassembled WGS sequence"/>
</dbReference>
<comment type="caution">
    <text evidence="4">The sequence shown here is derived from an EMBL/GenBank/DDBJ whole genome shotgun (WGS) entry which is preliminary data.</text>
</comment>
<dbReference type="InterPro" id="IPR001296">
    <property type="entry name" value="Glyco_trans_1"/>
</dbReference>
<accession>A0A7Y2Q1M6</accession>
<name>A0A7Y2Q1M6_9MICO</name>
<dbReference type="EMBL" id="JABEMB010000009">
    <property type="protein sequence ID" value="NNH03838.1"/>
    <property type="molecule type" value="Genomic_DNA"/>
</dbReference>
<keyword evidence="2 4" id="KW-0808">Transferase</keyword>
<feature type="domain" description="Glycosyl transferase family 1" evidence="3">
    <location>
        <begin position="205"/>
        <end position="363"/>
    </location>
</feature>
<gene>
    <name evidence="4" type="ORF">HLA99_08260</name>
</gene>
<keyword evidence="1" id="KW-0328">Glycosyltransferase</keyword>
<dbReference type="SUPFAM" id="SSF53756">
    <property type="entry name" value="UDP-Glycosyltransferase/glycogen phosphorylase"/>
    <property type="match status" value="1"/>
</dbReference>
<evidence type="ECO:0000256" key="1">
    <source>
        <dbReference type="ARBA" id="ARBA00022676"/>
    </source>
</evidence>
<reference evidence="4 5" key="1">
    <citation type="submission" date="2020-05" db="EMBL/GenBank/DDBJ databases">
        <title>MicrobeNet Type strains.</title>
        <authorList>
            <person name="Nicholson A.C."/>
        </authorList>
    </citation>
    <scope>NUCLEOTIDE SEQUENCE [LARGE SCALE GENOMIC DNA]</scope>
    <source>
        <strain evidence="4 5">JCM 14282</strain>
    </source>
</reference>
<evidence type="ECO:0000259" key="3">
    <source>
        <dbReference type="Pfam" id="PF00534"/>
    </source>
</evidence>
<proteinExistence type="predicted"/>